<dbReference type="SUPFAM" id="SSF69318">
    <property type="entry name" value="Integrin alpha N-terminal domain"/>
    <property type="match status" value="1"/>
</dbReference>
<evidence type="ECO:0008006" key="4">
    <source>
        <dbReference type="Google" id="ProtNLM"/>
    </source>
</evidence>
<organism evidence="2 3">
    <name type="scientific">SAR86 cluster bacterium</name>
    <dbReference type="NCBI Taxonomy" id="2030880"/>
    <lineage>
        <taxon>Bacteria</taxon>
        <taxon>Pseudomonadati</taxon>
        <taxon>Pseudomonadota</taxon>
        <taxon>Gammaproteobacteria</taxon>
        <taxon>SAR86 cluster</taxon>
    </lineage>
</organism>
<reference evidence="3" key="1">
    <citation type="submission" date="2017-08" db="EMBL/GenBank/DDBJ databases">
        <title>A dynamic microbial community with high functional redundancy inhabits the cold, oxic subseafloor aquifer.</title>
        <authorList>
            <person name="Tully B.J."/>
            <person name="Wheat C.G."/>
            <person name="Glazer B.T."/>
            <person name="Huber J.A."/>
        </authorList>
    </citation>
    <scope>NUCLEOTIDE SEQUENCE [LARGE SCALE GENOMIC DNA]</scope>
</reference>
<accession>A0A2A4X9X6</accession>
<dbReference type="InterPro" id="IPR028994">
    <property type="entry name" value="Integrin_alpha_N"/>
</dbReference>
<comment type="caution">
    <text evidence="2">The sequence shown here is derived from an EMBL/GenBank/DDBJ whole genome shotgun (WGS) entry which is preliminary data.</text>
</comment>
<name>A0A2A4X9X6_9GAMM</name>
<gene>
    <name evidence="2" type="ORF">COB20_04660</name>
</gene>
<dbReference type="Proteomes" id="UP000218767">
    <property type="component" value="Unassembled WGS sequence"/>
</dbReference>
<sequence length="337" mass="36832">MTRLSSTVQALCGIGLMLSGAIVSAAELNFNQQEFQLPLETENLIVADLNGDGLLEFVAVVEKGLQIYFQTESGFDFSSNNSIEFPGQAIGWDLSTQYGAAGSTSIIALIDGKEVLVWSVEDRTLLAPRTIKSNLNGFLSKGVNRLHFSRDINGDELDDLLIPGAGVINLHISSGLATSGNYDYQAPLSVRSELRMRTNLNEESLERRTGQSIRIPMMELRDVNSDGFDDLVSRTEEELKVFIANANAEAYFPNEASYSLDILEIEERLGEFDIDNLDFANLTGLLALTHEEILEDVDGDGIDDLLLREGGKISLFGGNDQGMNFAQPLQVLRSGGN</sequence>
<keyword evidence="1" id="KW-0732">Signal</keyword>
<evidence type="ECO:0000256" key="1">
    <source>
        <dbReference type="SAM" id="SignalP"/>
    </source>
</evidence>
<dbReference type="EMBL" id="NVUL01000017">
    <property type="protein sequence ID" value="PCI79413.1"/>
    <property type="molecule type" value="Genomic_DNA"/>
</dbReference>
<protein>
    <recommendedName>
        <fullName evidence="4">VCBS repeat-containing protein</fullName>
    </recommendedName>
</protein>
<feature type="signal peptide" evidence="1">
    <location>
        <begin position="1"/>
        <end position="25"/>
    </location>
</feature>
<evidence type="ECO:0000313" key="2">
    <source>
        <dbReference type="EMBL" id="PCI79413.1"/>
    </source>
</evidence>
<dbReference type="Gene3D" id="2.130.10.130">
    <property type="entry name" value="Integrin alpha, N-terminal"/>
    <property type="match status" value="1"/>
</dbReference>
<proteinExistence type="predicted"/>
<feature type="non-terminal residue" evidence="2">
    <location>
        <position position="337"/>
    </location>
</feature>
<dbReference type="AlphaFoldDB" id="A0A2A4X9X6"/>
<evidence type="ECO:0000313" key="3">
    <source>
        <dbReference type="Proteomes" id="UP000218767"/>
    </source>
</evidence>
<feature type="chain" id="PRO_5012698081" description="VCBS repeat-containing protein" evidence="1">
    <location>
        <begin position="26"/>
        <end position="337"/>
    </location>
</feature>